<keyword evidence="4 6" id="KW-1133">Transmembrane helix</keyword>
<organism evidence="8 9">
    <name type="scientific">Parvularcula bermudensis (strain ATCC BAA-594 / HTCC2503 / KCTC 12087)</name>
    <dbReference type="NCBI Taxonomy" id="314260"/>
    <lineage>
        <taxon>Bacteria</taxon>
        <taxon>Pseudomonadati</taxon>
        <taxon>Pseudomonadota</taxon>
        <taxon>Alphaproteobacteria</taxon>
        <taxon>Parvularculales</taxon>
        <taxon>Parvularculaceae</taxon>
        <taxon>Parvularcula</taxon>
    </lineage>
</organism>
<keyword evidence="5 6" id="KW-0472">Membrane</keyword>
<keyword evidence="9" id="KW-1185">Reference proteome</keyword>
<evidence type="ECO:0000259" key="7">
    <source>
        <dbReference type="Pfam" id="PF05425"/>
    </source>
</evidence>
<dbReference type="eggNOG" id="COG1276">
    <property type="taxonomic scope" value="Bacteria"/>
</dbReference>
<feature type="transmembrane region" description="Helical" evidence="6">
    <location>
        <begin position="248"/>
        <end position="270"/>
    </location>
</feature>
<dbReference type="HOGENOM" id="CLU_1015067_0_0_5"/>
<dbReference type="PANTHER" id="PTHR34820:SF4">
    <property type="entry name" value="INNER MEMBRANE PROTEIN YEBZ"/>
    <property type="match status" value="1"/>
</dbReference>
<evidence type="ECO:0000256" key="4">
    <source>
        <dbReference type="ARBA" id="ARBA00022989"/>
    </source>
</evidence>
<evidence type="ECO:0000256" key="3">
    <source>
        <dbReference type="ARBA" id="ARBA00022692"/>
    </source>
</evidence>
<name>E0THZ9_PARBH</name>
<dbReference type="AlphaFoldDB" id="E0THZ9"/>
<feature type="transmembrane region" description="Helical" evidence="6">
    <location>
        <begin position="132"/>
        <end position="154"/>
    </location>
</feature>
<gene>
    <name evidence="8" type="ordered locus">PB2503_00205</name>
</gene>
<evidence type="ECO:0000256" key="5">
    <source>
        <dbReference type="ARBA" id="ARBA00023136"/>
    </source>
</evidence>
<reference evidence="9" key="1">
    <citation type="submission" date="2010-08" db="EMBL/GenBank/DDBJ databases">
        <title>Genome sequence of Parvularcula bermudensis HTCC2503.</title>
        <authorList>
            <person name="Kang D.-M."/>
            <person name="Oh H.-M."/>
            <person name="Cho J.-C."/>
        </authorList>
    </citation>
    <scope>NUCLEOTIDE SEQUENCE [LARGE SCALE GENOMIC DNA]</scope>
    <source>
        <strain evidence="9">ATCC BAA-594 / HTCC2503 / KCTC 12087</strain>
    </source>
</reference>
<dbReference type="EMBL" id="CP002156">
    <property type="protein sequence ID" value="ADM10810.1"/>
    <property type="molecule type" value="Genomic_DNA"/>
</dbReference>
<dbReference type="GO" id="GO:0005886">
    <property type="term" value="C:plasma membrane"/>
    <property type="evidence" value="ECO:0007669"/>
    <property type="project" value="UniProtKB-SubCell"/>
</dbReference>
<sequence length="274" mass="29025">MALDALLIAAKALLYASTLLVAGLVVHHRLGIVRTVPLVATLGTLILIAVSLRFILMMMQLSGGLGEPIDWAMAPIIWEVNRAQILAFLLGAGSLILGRFVAHRVLPPVGAVVLIVGFGLGGHTVAVDDPLLPVVVMVHVGLAAFWFAAPMTLFPRESAPTPELLVKLERFSQLAIWVVPLALALGTGLLLRLAGGLEATFATNYGQLLLVKLAFALVALTIGAYNTKVATARLRSEPEIGSRLLQRTLTAEAVLFVFILVSVAVATTILGPER</sequence>
<protein>
    <recommendedName>
        <fullName evidence="7">Copper resistance protein D domain-containing protein</fullName>
    </recommendedName>
</protein>
<feature type="domain" description="Copper resistance protein D" evidence="7">
    <location>
        <begin position="168"/>
        <end position="265"/>
    </location>
</feature>
<feature type="transmembrane region" description="Helical" evidence="6">
    <location>
        <begin position="174"/>
        <end position="193"/>
    </location>
</feature>
<accession>E0THZ9</accession>
<dbReference type="PANTHER" id="PTHR34820">
    <property type="entry name" value="INNER MEMBRANE PROTEIN YEBZ"/>
    <property type="match status" value="1"/>
</dbReference>
<reference evidence="8 9" key="2">
    <citation type="journal article" date="2011" name="J. Bacteriol.">
        <title>Complete genome sequence of strain HTCC2503T of Parvularcula bermudensis, the type species of the order "Parvularculales" in the class Alphaproteobacteria.</title>
        <authorList>
            <person name="Oh H.M."/>
            <person name="Kang I."/>
            <person name="Vergin K.L."/>
            <person name="Kang D."/>
            <person name="Rhee K.H."/>
            <person name="Giovannoni S.J."/>
            <person name="Cho J.C."/>
        </authorList>
    </citation>
    <scope>NUCLEOTIDE SEQUENCE [LARGE SCALE GENOMIC DNA]</scope>
    <source>
        <strain evidence="9">ATCC BAA-594 / HTCC2503 / KCTC 12087</strain>
    </source>
</reference>
<dbReference type="Proteomes" id="UP000001302">
    <property type="component" value="Chromosome"/>
</dbReference>
<evidence type="ECO:0000256" key="1">
    <source>
        <dbReference type="ARBA" id="ARBA00004651"/>
    </source>
</evidence>
<keyword evidence="2" id="KW-1003">Cell membrane</keyword>
<dbReference type="KEGG" id="pbr:PB2503_00205"/>
<comment type="subcellular location">
    <subcellularLocation>
        <location evidence="1">Cell membrane</location>
        <topology evidence="1">Multi-pass membrane protein</topology>
    </subcellularLocation>
</comment>
<dbReference type="Pfam" id="PF05425">
    <property type="entry name" value="CopD"/>
    <property type="match status" value="1"/>
</dbReference>
<evidence type="ECO:0000313" key="8">
    <source>
        <dbReference type="EMBL" id="ADM10810.1"/>
    </source>
</evidence>
<dbReference type="GO" id="GO:0006825">
    <property type="term" value="P:copper ion transport"/>
    <property type="evidence" value="ECO:0007669"/>
    <property type="project" value="InterPro"/>
</dbReference>
<feature type="transmembrane region" description="Helical" evidence="6">
    <location>
        <begin position="38"/>
        <end position="63"/>
    </location>
</feature>
<feature type="transmembrane region" description="Helical" evidence="6">
    <location>
        <begin position="205"/>
        <end position="227"/>
    </location>
</feature>
<dbReference type="InterPro" id="IPR008457">
    <property type="entry name" value="Cu-R_CopD_dom"/>
</dbReference>
<feature type="transmembrane region" description="Helical" evidence="6">
    <location>
        <begin position="109"/>
        <end position="126"/>
    </location>
</feature>
<keyword evidence="3 6" id="KW-0812">Transmembrane</keyword>
<evidence type="ECO:0000256" key="6">
    <source>
        <dbReference type="SAM" id="Phobius"/>
    </source>
</evidence>
<dbReference type="InterPro" id="IPR032694">
    <property type="entry name" value="CopC/D"/>
</dbReference>
<dbReference type="STRING" id="314260.PB2503_00205"/>
<evidence type="ECO:0000313" key="9">
    <source>
        <dbReference type="Proteomes" id="UP000001302"/>
    </source>
</evidence>
<proteinExistence type="predicted"/>
<evidence type="ECO:0000256" key="2">
    <source>
        <dbReference type="ARBA" id="ARBA00022475"/>
    </source>
</evidence>
<feature type="transmembrane region" description="Helical" evidence="6">
    <location>
        <begin position="83"/>
        <end position="102"/>
    </location>
</feature>
<feature type="transmembrane region" description="Helical" evidence="6">
    <location>
        <begin position="6"/>
        <end position="26"/>
    </location>
</feature>